<dbReference type="CDD" id="cd03691">
    <property type="entry name" value="BipA_TypA_II"/>
    <property type="match status" value="1"/>
</dbReference>
<organism evidence="5 6">
    <name type="scientific">Caldicellulosiruptor naganoensis</name>
    <dbReference type="NCBI Taxonomy" id="29324"/>
    <lineage>
        <taxon>Bacteria</taxon>
        <taxon>Bacillati</taxon>
        <taxon>Bacillota</taxon>
        <taxon>Bacillota incertae sedis</taxon>
        <taxon>Caldicellulosiruptorales</taxon>
        <taxon>Caldicellulosiruptoraceae</taxon>
        <taxon>Caldicellulosiruptor</taxon>
    </lineage>
</organism>
<dbReference type="InterPro" id="IPR004161">
    <property type="entry name" value="EFTu-like_2"/>
</dbReference>
<comment type="similarity">
    <text evidence="3">Belongs to the TRAFAC class translation factor GTPase superfamily. Classic translation factor GTPase family. BipA subfamily.</text>
</comment>
<dbReference type="EC" id="3.6.5.-" evidence="3"/>
<dbReference type="Gene3D" id="3.30.70.870">
    <property type="entry name" value="Elongation Factor G (Translational Gtpase), domain 3"/>
    <property type="match status" value="1"/>
</dbReference>
<dbReference type="InterPro" id="IPR000640">
    <property type="entry name" value="EFG_V-like"/>
</dbReference>
<dbReference type="CDD" id="cd16263">
    <property type="entry name" value="BipA_III"/>
    <property type="match status" value="1"/>
</dbReference>
<dbReference type="Pfam" id="PF00679">
    <property type="entry name" value="EFG_C"/>
    <property type="match status" value="1"/>
</dbReference>
<dbReference type="InterPro" id="IPR005225">
    <property type="entry name" value="Small_GTP-bd"/>
</dbReference>
<comment type="subunit">
    <text evidence="3">Monomer.</text>
</comment>
<dbReference type="Proteomes" id="UP001164745">
    <property type="component" value="Chromosome"/>
</dbReference>
<evidence type="ECO:0000256" key="1">
    <source>
        <dbReference type="ARBA" id="ARBA00022741"/>
    </source>
</evidence>
<dbReference type="InterPro" id="IPR009000">
    <property type="entry name" value="Transl_B-barrel_sf"/>
</dbReference>
<dbReference type="PRINTS" id="PR00315">
    <property type="entry name" value="ELONGATNFCT"/>
</dbReference>
<reference evidence="5" key="1">
    <citation type="submission" date="2022-12" db="EMBL/GenBank/DDBJ databases">
        <authorList>
            <person name="Bing R.G."/>
            <person name="Willard D.J."/>
            <person name="Manesh M.J.H."/>
            <person name="Laemthong T."/>
            <person name="Crosby J.R."/>
            <person name="Kelly R.M."/>
        </authorList>
    </citation>
    <scope>NUCLEOTIDE SEQUENCE</scope>
    <source>
        <strain evidence="5">DSM 8991</strain>
    </source>
</reference>
<dbReference type="PROSITE" id="PS00301">
    <property type="entry name" value="G_TR_1"/>
    <property type="match status" value="1"/>
</dbReference>
<comment type="subcellular location">
    <subcellularLocation>
        <location evidence="3">Cytoplasm</location>
    </subcellularLocation>
    <text evidence="3">Binds to ribosomes.</text>
</comment>
<dbReference type="Gene3D" id="2.40.30.10">
    <property type="entry name" value="Translation factors"/>
    <property type="match status" value="1"/>
</dbReference>
<sequence length="616" mass="69601">MLTQRDDIRNIAIIAHVDHGKTTLVDAMLKQSGIFRENQVVEERVLDSNQLEREKGITIMAKNTAIMYKGIKINIIDTPGHADFGSEVERALVMADGVLLVVDAYEGPMPQTKFVLRKALQLKLKPIVVINKIDRPFARPYEVLDKVLDLFIELGADEDQLDFPYVFASAKEGIAKFDLEDESHNLEPLFEMIINNIPAPTGEIDAPFQMIVTSIDYDNYLGRIAIGKVVRGSVKLNQQVAVCTRQDGVLQKTRVTKLYQFEGLKRVECSEAKLGDIVAIAGIDGINIGQTVADAENPEALEFIKIDEPTISMIFSTNDSPFAGKEGEYVTSRHLRERLFKELERNVGLKVEETDSPDSFKVSGRGELHLAILIETMRREGYEFQVSKPQVITKIINGELYEPYEYLIIDVPEEFMGTVMEKLGPRRAQLQNMTILNDGFMRLEFIIPARGLIGFRSEFLTDTKGNGIMNHVFYDYMPYAGDIPERNKGALIAFETGEAVTYGLYNAQERGRLFIEPGTQVYEGMIVGESSRPEDIVVNVCKKKHLTNMRSATADEALRLTPPVKLSLEECIEFLAEDELLEVTPKSLRLRKKILNHEMRKKMEARAKKEEKEPVF</sequence>
<feature type="binding site" evidence="3">
    <location>
        <begin position="131"/>
        <end position="134"/>
    </location>
    <ligand>
        <name>GTP</name>
        <dbReference type="ChEBI" id="CHEBI:37565"/>
    </ligand>
</feature>
<dbReference type="RefSeq" id="WP_045165621.1">
    <property type="nucleotide sequence ID" value="NZ_CP113864.1"/>
</dbReference>
<evidence type="ECO:0000313" key="6">
    <source>
        <dbReference type="Proteomes" id="UP001164745"/>
    </source>
</evidence>
<evidence type="ECO:0000256" key="2">
    <source>
        <dbReference type="ARBA" id="ARBA00023134"/>
    </source>
</evidence>
<comment type="function">
    <text evidence="3">A 50S ribosomal subunit assembly protein with GTPase activity, required for 50S subunit assembly at low temperatures, may also play a role in translation. Binds GTP and analogs. Binds the 70S ribosome between the 30S and 50S subunits, in a similar position as ribosome-bound EF-G; it contacts a number of ribosomal proteins, both rRNAs and the A-site tRNA.</text>
</comment>
<name>A0ABY7BFA3_9FIRM</name>
<dbReference type="NCBIfam" id="TIGR01394">
    <property type="entry name" value="TypA_BipA"/>
    <property type="match status" value="1"/>
</dbReference>
<keyword evidence="1 3" id="KW-0547">Nucleotide-binding</keyword>
<dbReference type="InterPro" id="IPR048876">
    <property type="entry name" value="BipA_C"/>
</dbReference>
<dbReference type="InterPro" id="IPR031157">
    <property type="entry name" value="G_TR_CS"/>
</dbReference>
<dbReference type="SUPFAM" id="SSF52540">
    <property type="entry name" value="P-loop containing nucleoside triphosphate hydrolases"/>
    <property type="match status" value="1"/>
</dbReference>
<keyword evidence="3" id="KW-0963">Cytoplasm</keyword>
<evidence type="ECO:0000313" key="5">
    <source>
        <dbReference type="EMBL" id="WAM31145.1"/>
    </source>
</evidence>
<dbReference type="InterPro" id="IPR047041">
    <property type="entry name" value="BipA_GTP-bd_dom"/>
</dbReference>
<dbReference type="PROSITE" id="PS51722">
    <property type="entry name" value="G_TR_2"/>
    <property type="match status" value="1"/>
</dbReference>
<keyword evidence="3" id="KW-0690">Ribosome biogenesis</keyword>
<dbReference type="InterPro" id="IPR042116">
    <property type="entry name" value="TypA/BipA_C"/>
</dbReference>
<dbReference type="InterPro" id="IPR035651">
    <property type="entry name" value="BipA_V"/>
</dbReference>
<keyword evidence="3" id="KW-0378">Hydrolase</keyword>
<proteinExistence type="inferred from homology"/>
<gene>
    <name evidence="5" type="primary">typA</name>
    <name evidence="3" type="synonym">bipA</name>
    <name evidence="5" type="ORF">OTJ99_001969</name>
</gene>
<keyword evidence="3" id="KW-0820">tRNA-binding</keyword>
<dbReference type="Pfam" id="PF03144">
    <property type="entry name" value="GTP_EFTU_D2"/>
    <property type="match status" value="1"/>
</dbReference>
<dbReference type="Gene3D" id="2.40.50.250">
    <property type="entry name" value="bipa protein"/>
    <property type="match status" value="1"/>
</dbReference>
<dbReference type="InterPro" id="IPR047043">
    <property type="entry name" value="BipA_III"/>
</dbReference>
<feature type="binding site" evidence="3">
    <location>
        <begin position="18"/>
        <end position="23"/>
    </location>
    <ligand>
        <name>GTP</name>
        <dbReference type="ChEBI" id="CHEBI:37565"/>
    </ligand>
</feature>
<dbReference type="PANTHER" id="PTHR42908">
    <property type="entry name" value="TRANSLATION ELONGATION FACTOR-RELATED"/>
    <property type="match status" value="1"/>
</dbReference>
<keyword evidence="2 3" id="KW-0342">GTP-binding</keyword>
<dbReference type="InterPro" id="IPR035647">
    <property type="entry name" value="EFG_III/V"/>
</dbReference>
<dbReference type="Gene3D" id="3.30.70.240">
    <property type="match status" value="1"/>
</dbReference>
<protein>
    <recommendedName>
        <fullName evidence="3">Large ribosomal subunit assembly factor BipA</fullName>
        <ecNumber evidence="3">3.6.5.-</ecNumber>
    </recommendedName>
    <alternativeName>
        <fullName evidence="3">GTP-binding protein BipA</fullName>
    </alternativeName>
</protein>
<dbReference type="CDD" id="cd01891">
    <property type="entry name" value="TypA_BipA"/>
    <property type="match status" value="1"/>
</dbReference>
<evidence type="ECO:0000256" key="3">
    <source>
        <dbReference type="HAMAP-Rule" id="MF_00849"/>
    </source>
</evidence>
<accession>A0ABY7BFA3</accession>
<dbReference type="SUPFAM" id="SSF54980">
    <property type="entry name" value="EF-G C-terminal domain-like"/>
    <property type="match status" value="2"/>
</dbReference>
<feature type="domain" description="Tr-type G" evidence="4">
    <location>
        <begin position="6"/>
        <end position="201"/>
    </location>
</feature>
<keyword evidence="3" id="KW-0699">rRNA-binding</keyword>
<dbReference type="SUPFAM" id="SSF50447">
    <property type="entry name" value="Translation proteins"/>
    <property type="match status" value="1"/>
</dbReference>
<keyword evidence="3" id="KW-0694">RNA-binding</keyword>
<dbReference type="NCBIfam" id="TIGR00231">
    <property type="entry name" value="small_GTP"/>
    <property type="match status" value="1"/>
</dbReference>
<dbReference type="InterPro" id="IPR006298">
    <property type="entry name" value="BipA"/>
</dbReference>
<dbReference type="InterPro" id="IPR047042">
    <property type="entry name" value="BipA_II"/>
</dbReference>
<dbReference type="InterPro" id="IPR027417">
    <property type="entry name" value="P-loop_NTPase"/>
</dbReference>
<dbReference type="Pfam" id="PF00009">
    <property type="entry name" value="GTP_EFTU"/>
    <property type="match status" value="1"/>
</dbReference>
<keyword evidence="6" id="KW-1185">Reference proteome</keyword>
<dbReference type="Gene3D" id="3.40.50.300">
    <property type="entry name" value="P-loop containing nucleotide triphosphate hydrolases"/>
    <property type="match status" value="1"/>
</dbReference>
<dbReference type="PANTHER" id="PTHR42908:SF8">
    <property type="entry name" value="TR-TYPE G DOMAIN-CONTAINING PROTEIN"/>
    <property type="match status" value="1"/>
</dbReference>
<dbReference type="CDD" id="cd03710">
    <property type="entry name" value="BipA_TypA_C"/>
    <property type="match status" value="1"/>
</dbReference>
<evidence type="ECO:0000259" key="4">
    <source>
        <dbReference type="PROSITE" id="PS51722"/>
    </source>
</evidence>
<dbReference type="EMBL" id="CP113864">
    <property type="protein sequence ID" value="WAM31145.1"/>
    <property type="molecule type" value="Genomic_DNA"/>
</dbReference>
<dbReference type="SMART" id="SM00838">
    <property type="entry name" value="EFG_C"/>
    <property type="match status" value="1"/>
</dbReference>
<dbReference type="Pfam" id="PF21018">
    <property type="entry name" value="BipA_C"/>
    <property type="match status" value="1"/>
</dbReference>
<dbReference type="HAMAP" id="MF_00849">
    <property type="entry name" value="BipA"/>
    <property type="match status" value="1"/>
</dbReference>
<comment type="catalytic activity">
    <reaction evidence="3">
        <text>GTP + H2O = GDP + phosphate + H(+)</text>
        <dbReference type="Rhea" id="RHEA:19669"/>
        <dbReference type="ChEBI" id="CHEBI:15377"/>
        <dbReference type="ChEBI" id="CHEBI:15378"/>
        <dbReference type="ChEBI" id="CHEBI:37565"/>
        <dbReference type="ChEBI" id="CHEBI:43474"/>
        <dbReference type="ChEBI" id="CHEBI:58189"/>
    </reaction>
</comment>
<dbReference type="InterPro" id="IPR000795">
    <property type="entry name" value="T_Tr_GTP-bd_dom"/>
</dbReference>